<organism evidence="1 2">
    <name type="scientific">Panagrolaimus sp. ES5</name>
    <dbReference type="NCBI Taxonomy" id="591445"/>
    <lineage>
        <taxon>Eukaryota</taxon>
        <taxon>Metazoa</taxon>
        <taxon>Ecdysozoa</taxon>
        <taxon>Nematoda</taxon>
        <taxon>Chromadorea</taxon>
        <taxon>Rhabditida</taxon>
        <taxon>Tylenchina</taxon>
        <taxon>Panagrolaimomorpha</taxon>
        <taxon>Panagrolaimoidea</taxon>
        <taxon>Panagrolaimidae</taxon>
        <taxon>Panagrolaimus</taxon>
    </lineage>
</organism>
<proteinExistence type="predicted"/>
<evidence type="ECO:0000313" key="2">
    <source>
        <dbReference type="WBParaSite" id="ES5_v2.g24697.t1"/>
    </source>
</evidence>
<protein>
    <submittedName>
        <fullName evidence="2">Uncharacterized protein</fullName>
    </submittedName>
</protein>
<name>A0AC34G4Y9_9BILA</name>
<reference evidence="2" key="1">
    <citation type="submission" date="2022-11" db="UniProtKB">
        <authorList>
            <consortium name="WormBaseParasite"/>
        </authorList>
    </citation>
    <scope>IDENTIFICATION</scope>
</reference>
<sequence>MDDDSFISPTKDLNLPSSSFLVSTKTTKRLPRLKSDKLEVGDALRGAHMECPVCRKNLENLSEIRRAVHVNTCVDASVNKQAVEEAAKEAQTMFICSFCNETVAKGPYLIAHANKCAKTFDMPVSKMVTALEAQALVAEKLRKNGFKKAVPVTTEMIQRAKKRVLDEKEEAAAAKSSSETDFTPPLKKSTSSNRSFTSGLLKSTVFGAKEKRNCRCEGLHLIQNRFCGQFKQKKDAGQSDTKKDILEKNMLRKKLDKIDRLSRRAFYSQKGDIKLCTKGGLSILAHSFVLKARTSIE</sequence>
<dbReference type="WBParaSite" id="ES5_v2.g24697.t1">
    <property type="protein sequence ID" value="ES5_v2.g24697.t1"/>
    <property type="gene ID" value="ES5_v2.g24697"/>
</dbReference>
<dbReference type="Proteomes" id="UP000887579">
    <property type="component" value="Unplaced"/>
</dbReference>
<evidence type="ECO:0000313" key="1">
    <source>
        <dbReference type="Proteomes" id="UP000887579"/>
    </source>
</evidence>
<accession>A0AC34G4Y9</accession>